<dbReference type="RefSeq" id="WP_026610105.1">
    <property type="nucleotide sequence ID" value="NZ_OX458333.1"/>
</dbReference>
<dbReference type="InterPro" id="IPR036733">
    <property type="entry name" value="B_transposit_C_sf"/>
</dbReference>
<dbReference type="Proteomes" id="UP001162030">
    <property type="component" value="Chromosome"/>
</dbReference>
<dbReference type="Gene3D" id="3.40.50.300">
    <property type="entry name" value="P-loop containing nucleotide triphosphate hydrolases"/>
    <property type="match status" value="1"/>
</dbReference>
<organism evidence="2 3">
    <name type="scientific">Methylocaldum szegediense</name>
    <dbReference type="NCBI Taxonomy" id="73780"/>
    <lineage>
        <taxon>Bacteria</taxon>
        <taxon>Pseudomonadati</taxon>
        <taxon>Pseudomonadota</taxon>
        <taxon>Gammaproteobacteria</taxon>
        <taxon>Methylococcales</taxon>
        <taxon>Methylococcaceae</taxon>
        <taxon>Methylocaldum</taxon>
    </lineage>
</organism>
<dbReference type="GO" id="GO:0016787">
    <property type="term" value="F:hydrolase activity"/>
    <property type="evidence" value="ECO:0007669"/>
    <property type="project" value="UniProtKB-KW"/>
</dbReference>
<gene>
    <name evidence="2" type="ORF">MSZNOR_4879</name>
</gene>
<dbReference type="SUPFAM" id="SSF52540">
    <property type="entry name" value="P-loop containing nucleoside triphosphate hydrolases"/>
    <property type="match status" value="1"/>
</dbReference>
<evidence type="ECO:0000259" key="1">
    <source>
        <dbReference type="Pfam" id="PF13401"/>
    </source>
</evidence>
<keyword evidence="2" id="KW-0378">Hydrolase</keyword>
<name>A0ABM9I9F8_9GAMM</name>
<dbReference type="EMBL" id="OX458333">
    <property type="protein sequence ID" value="CAI8970754.1"/>
    <property type="molecule type" value="Genomic_DNA"/>
</dbReference>
<protein>
    <submittedName>
        <fullName evidence="2">ATP-dependent target DNA activator</fullName>
        <ecNumber evidence="2">3.-.-.-</ecNumber>
    </submittedName>
</protein>
<dbReference type="InterPro" id="IPR052026">
    <property type="entry name" value="ExeA_AAA_ATPase_DNA-bind"/>
</dbReference>
<dbReference type="EC" id="3.-.-.-" evidence="2"/>
<dbReference type="PANTHER" id="PTHR35894:SF5">
    <property type="entry name" value="MU-LIKE PROPHAGE FLUMU DNA TRANSPOSITION PROTEIN B"/>
    <property type="match status" value="1"/>
</dbReference>
<keyword evidence="3" id="KW-1185">Reference proteome</keyword>
<dbReference type="Pfam" id="PF13401">
    <property type="entry name" value="AAA_22"/>
    <property type="match status" value="1"/>
</dbReference>
<feature type="domain" description="ORC1/DEAH AAA+ ATPase" evidence="1">
    <location>
        <begin position="103"/>
        <end position="221"/>
    </location>
</feature>
<evidence type="ECO:0000313" key="3">
    <source>
        <dbReference type="Proteomes" id="UP001162030"/>
    </source>
</evidence>
<dbReference type="Gene3D" id="1.10.1180.10">
    <property type="entry name" value="B transposition protein, C-terminal domain"/>
    <property type="match status" value="1"/>
</dbReference>
<evidence type="ECO:0000313" key="2">
    <source>
        <dbReference type="EMBL" id="CAI8970754.1"/>
    </source>
</evidence>
<sequence length="273" mass="29757">MKSFALDNSAIDLSPLRDKIARSGAKPSRIAVEAGVSRALIDALMEQADEPGLELPHELINRLRAWADEIEAGSSTFDTVDPEWVETPTAQEIAAALTFAAQTPTLAVIYGGAGVGKTTTLCQFRRSTPNVWLVTASQFSVTPTAILQKVSEAVDYWGGPSRTDTLAKEVMNRMRDAMEYNKSKGLLIIDEAQHLNARALDGLRSLHDETGIGLAFVGNETVFARMKGGGMRAAAFAQIYSRVGRRLHITQPKEEDVDVILESWGISGRKERD</sequence>
<dbReference type="PANTHER" id="PTHR35894">
    <property type="entry name" value="GENERAL SECRETION PATHWAY PROTEIN A-RELATED"/>
    <property type="match status" value="1"/>
</dbReference>
<reference evidence="2 3" key="1">
    <citation type="submission" date="2023-03" db="EMBL/GenBank/DDBJ databases">
        <authorList>
            <person name="Pearce D."/>
        </authorList>
    </citation>
    <scope>NUCLEOTIDE SEQUENCE [LARGE SCALE GENOMIC DNA]</scope>
    <source>
        <strain evidence="2">Msz</strain>
    </source>
</reference>
<accession>A0ABM9I9F8</accession>
<proteinExistence type="predicted"/>
<dbReference type="InterPro" id="IPR049945">
    <property type="entry name" value="AAA_22"/>
</dbReference>
<dbReference type="InterPro" id="IPR027417">
    <property type="entry name" value="P-loop_NTPase"/>
</dbReference>